<evidence type="ECO:0000313" key="2">
    <source>
        <dbReference type="EMBL" id="SEC56973.1"/>
    </source>
</evidence>
<name>A0A1M6UZJ6_9BRAD</name>
<reference evidence="2 3" key="1">
    <citation type="submission" date="2016-10" db="EMBL/GenBank/DDBJ databases">
        <authorList>
            <person name="de Groot N.N."/>
        </authorList>
    </citation>
    <scope>NUCLEOTIDE SEQUENCE [LARGE SCALE GENOMIC DNA]</scope>
    <source>
        <strain evidence="2 3">GAS522</strain>
    </source>
</reference>
<keyword evidence="1" id="KW-0472">Membrane</keyword>
<evidence type="ECO:0000256" key="1">
    <source>
        <dbReference type="SAM" id="Phobius"/>
    </source>
</evidence>
<gene>
    <name evidence="2" type="ORF">SAMN05444171_1739</name>
</gene>
<sequence length="35" mass="3928">MPNIAKFDIREWLVPPVLLPIFLGLLIAAAVVLQR</sequence>
<dbReference type="AlphaFoldDB" id="A0A1M6UZJ6"/>
<evidence type="ECO:0000313" key="3">
    <source>
        <dbReference type="Proteomes" id="UP000183208"/>
    </source>
</evidence>
<feature type="transmembrane region" description="Helical" evidence="1">
    <location>
        <begin position="12"/>
        <end position="33"/>
    </location>
</feature>
<organism evidence="2 3">
    <name type="scientific">Bradyrhizobium lablabi</name>
    <dbReference type="NCBI Taxonomy" id="722472"/>
    <lineage>
        <taxon>Bacteria</taxon>
        <taxon>Pseudomonadati</taxon>
        <taxon>Pseudomonadota</taxon>
        <taxon>Alphaproteobacteria</taxon>
        <taxon>Hyphomicrobiales</taxon>
        <taxon>Nitrobacteraceae</taxon>
        <taxon>Bradyrhizobium</taxon>
    </lineage>
</organism>
<keyword evidence="1" id="KW-0812">Transmembrane</keyword>
<keyword evidence="1" id="KW-1133">Transmembrane helix</keyword>
<protein>
    <submittedName>
        <fullName evidence="2">Uncharacterized protein</fullName>
    </submittedName>
</protein>
<dbReference type="Proteomes" id="UP000183208">
    <property type="component" value="Unassembled WGS sequence"/>
</dbReference>
<proteinExistence type="predicted"/>
<accession>A0A1M6UZJ6</accession>
<dbReference type="EMBL" id="FNTI01000001">
    <property type="protein sequence ID" value="SEC56973.1"/>
    <property type="molecule type" value="Genomic_DNA"/>
</dbReference>